<dbReference type="Gene3D" id="1.10.260.40">
    <property type="entry name" value="lambda repressor-like DNA-binding domains"/>
    <property type="match status" value="1"/>
</dbReference>
<dbReference type="PROSITE" id="PS50943">
    <property type="entry name" value="HTH_CROC1"/>
    <property type="match status" value="1"/>
</dbReference>
<dbReference type="SUPFAM" id="SSF47413">
    <property type="entry name" value="lambda repressor-like DNA-binding domains"/>
    <property type="match status" value="1"/>
</dbReference>
<name>A0A173Y6U0_9FIRM</name>
<evidence type="ECO:0000313" key="5">
    <source>
        <dbReference type="Proteomes" id="UP000095645"/>
    </source>
</evidence>
<dbReference type="RefSeq" id="WP_055057415.1">
    <property type="nucleotide sequence ID" value="NZ_CAXTZU010000012.1"/>
</dbReference>
<dbReference type="SMART" id="SM00530">
    <property type="entry name" value="HTH_XRE"/>
    <property type="match status" value="1"/>
</dbReference>
<feature type="transmembrane region" description="Helical" evidence="2">
    <location>
        <begin position="105"/>
        <end position="127"/>
    </location>
</feature>
<feature type="transmembrane region" description="Helical" evidence="2">
    <location>
        <begin position="281"/>
        <end position="299"/>
    </location>
</feature>
<feature type="domain" description="HTH cro/C1-type" evidence="3">
    <location>
        <begin position="7"/>
        <end position="61"/>
    </location>
</feature>
<proteinExistence type="predicted"/>
<feature type="transmembrane region" description="Helical" evidence="2">
    <location>
        <begin position="305"/>
        <end position="326"/>
    </location>
</feature>
<dbReference type="InterPro" id="IPR010982">
    <property type="entry name" value="Lambda_DNA-bd_dom_sf"/>
</dbReference>
<protein>
    <submittedName>
        <fullName evidence="4">HTH-type transcriptional regulator immR</fullName>
    </submittedName>
</protein>
<keyword evidence="2" id="KW-0812">Transmembrane</keyword>
<organism evidence="4 5">
    <name type="scientific">Blautia obeum</name>
    <dbReference type="NCBI Taxonomy" id="40520"/>
    <lineage>
        <taxon>Bacteria</taxon>
        <taxon>Bacillati</taxon>
        <taxon>Bacillota</taxon>
        <taxon>Clostridia</taxon>
        <taxon>Lachnospirales</taxon>
        <taxon>Lachnospiraceae</taxon>
        <taxon>Blautia</taxon>
    </lineage>
</organism>
<dbReference type="PANTHER" id="PTHR46558:SF4">
    <property type="entry name" value="DNA-BIDING PHAGE PROTEIN"/>
    <property type="match status" value="1"/>
</dbReference>
<dbReference type="GO" id="GO:0003677">
    <property type="term" value="F:DNA binding"/>
    <property type="evidence" value="ECO:0007669"/>
    <property type="project" value="UniProtKB-KW"/>
</dbReference>
<evidence type="ECO:0000313" key="4">
    <source>
        <dbReference type="EMBL" id="CUN58947.1"/>
    </source>
</evidence>
<dbReference type="EMBL" id="CYZP01000003">
    <property type="protein sequence ID" value="CUN58947.1"/>
    <property type="molecule type" value="Genomic_DNA"/>
</dbReference>
<evidence type="ECO:0000259" key="3">
    <source>
        <dbReference type="PROSITE" id="PS50943"/>
    </source>
</evidence>
<dbReference type="InterPro" id="IPR001387">
    <property type="entry name" value="Cro/C1-type_HTH"/>
</dbReference>
<keyword evidence="1" id="KW-0238">DNA-binding</keyword>
<dbReference type="AlphaFoldDB" id="A0A173Y6U0"/>
<keyword evidence="2" id="KW-1133">Transmembrane helix</keyword>
<evidence type="ECO:0000256" key="1">
    <source>
        <dbReference type="ARBA" id="ARBA00023125"/>
    </source>
</evidence>
<feature type="transmembrane region" description="Helical" evidence="2">
    <location>
        <begin position="139"/>
        <end position="163"/>
    </location>
</feature>
<dbReference type="Pfam" id="PF01381">
    <property type="entry name" value="HTH_3"/>
    <property type="match status" value="1"/>
</dbReference>
<gene>
    <name evidence="4" type="primary">immR_3</name>
    <name evidence="4" type="ORF">ERS852476_00558</name>
</gene>
<dbReference type="Proteomes" id="UP000095645">
    <property type="component" value="Unassembled WGS sequence"/>
</dbReference>
<keyword evidence="2" id="KW-0472">Membrane</keyword>
<feature type="transmembrane region" description="Helical" evidence="2">
    <location>
        <begin position="196"/>
        <end position="217"/>
    </location>
</feature>
<feature type="transmembrane region" description="Helical" evidence="2">
    <location>
        <begin position="229"/>
        <end position="247"/>
    </location>
</feature>
<evidence type="ECO:0000256" key="2">
    <source>
        <dbReference type="SAM" id="Phobius"/>
    </source>
</evidence>
<accession>A0A173Y6U0</accession>
<dbReference type="CDD" id="cd00093">
    <property type="entry name" value="HTH_XRE"/>
    <property type="match status" value="1"/>
</dbReference>
<dbReference type="PANTHER" id="PTHR46558">
    <property type="entry name" value="TRACRIPTIONAL REGULATORY PROTEIN-RELATED-RELATED"/>
    <property type="match status" value="1"/>
</dbReference>
<sequence length="336" mass="37521">MILADKITEERKKNGWSQEELANQLGVSRQAVSKWESAGAVPDLQRILQMSELFCVSTDYLLKDEMKAENITYHESTESYAEPLKKVTMENANEFLDMKRNGSKVVANATSMCISSPILLIVLVTMAEDGVFHVSESLATVFGCVFLLGMVAAAVFLFITYGMRESHMEHFEKECFETEYGVSGIVREKKDSYEPIFIRGTAVGVVLCILAVIPTIIAGAMETSDYCCGLSVGLLLFILAIGVNLLVRVGMVKSSYDTLLQEGEYTKEEKLFKKKTDTFSGVYWCLTTAIYLAWSFWTMSWDITWIVWPVAGVLFAALLGVVKMVLKNGSETQHYI</sequence>
<reference evidence="4 5" key="1">
    <citation type="submission" date="2015-09" db="EMBL/GenBank/DDBJ databases">
        <authorList>
            <consortium name="Pathogen Informatics"/>
        </authorList>
    </citation>
    <scope>NUCLEOTIDE SEQUENCE [LARGE SCALE GENOMIC DNA]</scope>
    <source>
        <strain evidence="4 5">2789STDY5834861</strain>
    </source>
</reference>